<name>A0A0G0RMV9_9BACT</name>
<organism evidence="1 2">
    <name type="scientific">Candidatus Yanofskybacteria bacterium GW2011_GWD2_39_48</name>
    <dbReference type="NCBI Taxonomy" id="1619031"/>
    <lineage>
        <taxon>Bacteria</taxon>
        <taxon>Candidatus Yanofskyibacteriota</taxon>
    </lineage>
</organism>
<comment type="caution">
    <text evidence="1">The sequence shown here is derived from an EMBL/GenBank/DDBJ whole genome shotgun (WGS) entry which is preliminary data.</text>
</comment>
<dbReference type="SUPFAM" id="SSF111038">
    <property type="entry name" value="YjbQ-like"/>
    <property type="match status" value="1"/>
</dbReference>
<dbReference type="InterPro" id="IPR035917">
    <property type="entry name" value="YjbQ-like_sf"/>
</dbReference>
<evidence type="ECO:0000313" key="1">
    <source>
        <dbReference type="EMBL" id="KKR23865.1"/>
    </source>
</evidence>
<dbReference type="InterPro" id="IPR001602">
    <property type="entry name" value="UPF0047_YjbQ-like"/>
</dbReference>
<evidence type="ECO:0000313" key="2">
    <source>
        <dbReference type="Proteomes" id="UP000034764"/>
    </source>
</evidence>
<reference evidence="1 2" key="1">
    <citation type="journal article" date="2015" name="Nature">
        <title>rRNA introns, odd ribosomes, and small enigmatic genomes across a large radiation of phyla.</title>
        <authorList>
            <person name="Brown C.T."/>
            <person name="Hug L.A."/>
            <person name="Thomas B.C."/>
            <person name="Sharon I."/>
            <person name="Castelle C.J."/>
            <person name="Singh A."/>
            <person name="Wilkins M.J."/>
            <person name="Williams K.H."/>
            <person name="Banfield J.F."/>
        </authorList>
    </citation>
    <scope>NUCLEOTIDE SEQUENCE [LARGE SCALE GENOMIC DNA]</scope>
</reference>
<proteinExistence type="predicted"/>
<accession>A0A0G0RMV9</accession>
<gene>
    <name evidence="1" type="ORF">UT53_C0005G0011</name>
</gene>
<dbReference type="Proteomes" id="UP000034764">
    <property type="component" value="Unassembled WGS sequence"/>
</dbReference>
<dbReference type="EMBL" id="LBXD01000005">
    <property type="protein sequence ID" value="KKR23865.1"/>
    <property type="molecule type" value="Genomic_DNA"/>
</dbReference>
<dbReference type="Gene3D" id="2.60.120.460">
    <property type="entry name" value="YjbQ-like"/>
    <property type="match status" value="1"/>
</dbReference>
<protein>
    <submittedName>
        <fullName evidence="1">Uncharacterized protein</fullName>
    </submittedName>
</protein>
<sequence>MFKRFIRRRACWLMRMSHCYGEILIAEKGAGYGHDNMNIRTVNVCDDECANAHSHCRACHLMSNVTLNVVDSKLQLGRWQRIIFVELDRPRDRSYQMLAMGE</sequence>
<dbReference type="Pfam" id="PF01894">
    <property type="entry name" value="YjbQ"/>
    <property type="match status" value="1"/>
</dbReference>
<dbReference type="AlphaFoldDB" id="A0A0G0RMV9"/>